<gene>
    <name evidence="2" type="ORF">CKO21_06150</name>
</gene>
<name>A0A934UZW0_9PROT</name>
<keyword evidence="3" id="KW-1185">Reference proteome</keyword>
<organism evidence="2 3">
    <name type="scientific">Rhodovibrio salinarum</name>
    <dbReference type="NCBI Taxonomy" id="1087"/>
    <lineage>
        <taxon>Bacteria</taxon>
        <taxon>Pseudomonadati</taxon>
        <taxon>Pseudomonadota</taxon>
        <taxon>Alphaproteobacteria</taxon>
        <taxon>Rhodospirillales</taxon>
        <taxon>Rhodovibrionaceae</taxon>
        <taxon>Rhodovibrio</taxon>
    </lineage>
</organism>
<comment type="caution">
    <text evidence="2">The sequence shown here is derived from an EMBL/GenBank/DDBJ whole genome shotgun (WGS) entry which is preliminary data.</text>
</comment>
<evidence type="ECO:0000313" key="3">
    <source>
        <dbReference type="Proteomes" id="UP000778970"/>
    </source>
</evidence>
<proteinExistence type="predicted"/>
<protein>
    <submittedName>
        <fullName evidence="2">DUF2125 domain-containing protein</fullName>
    </submittedName>
</protein>
<reference evidence="2" key="1">
    <citation type="submission" date="2017-08" db="EMBL/GenBank/DDBJ databases">
        <authorList>
            <person name="Imhoff J.F."/>
            <person name="Rahn T."/>
            <person name="Kuenzel S."/>
            <person name="Neulinger S.C."/>
        </authorList>
    </citation>
    <scope>NUCLEOTIDE SEQUENCE</scope>
    <source>
        <strain evidence="2">DSM 9154</strain>
    </source>
</reference>
<dbReference type="InterPro" id="IPR018666">
    <property type="entry name" value="DUF2125"/>
</dbReference>
<dbReference type="Pfam" id="PF09898">
    <property type="entry name" value="DUF2125"/>
    <property type="match status" value="1"/>
</dbReference>
<keyword evidence="1" id="KW-0812">Transmembrane</keyword>
<accession>A0A934UZW0</accession>
<evidence type="ECO:0000256" key="1">
    <source>
        <dbReference type="SAM" id="Phobius"/>
    </source>
</evidence>
<keyword evidence="1" id="KW-0472">Membrane</keyword>
<sequence length="396" mass="42624">MGVISFAGAKHRHRDRSRQAYWKPAAGVADDALPLQAYGSSLVRRLFIPGGIDPLMRRRTKVFVIVPLLLLLLAGGALAGTWVWASNAVRTGYETWRAERMAEGYSFQNADPQVEGFPTAVRATLRQPVVAAPQGWRWEGPVVTGQADVLSPFTVRVTAPGTHILRTTDGRRLKADAENAHGRLLLQPSGGMRSGQITLEQVTLDGLPAGVTRAAALFVALGPERRPPDGPHELDVTFETDGLELPAHLETAFGNRIDRLAVRGTLKGRAPRQWTRAELQAWRQRGGAIAVDHLELTWAPLSLQGDGVLSLDDRLRPSGTLDVAVSGLGPALDKLAAAGRIDRSAVNYAKLALAALGRHDSATGETRVDVPLSFRAGRVYLGPVPLGRLRPVLPAS</sequence>
<dbReference type="AlphaFoldDB" id="A0A934UZW0"/>
<evidence type="ECO:0000313" key="2">
    <source>
        <dbReference type="EMBL" id="MBK1696824.1"/>
    </source>
</evidence>
<feature type="transmembrane region" description="Helical" evidence="1">
    <location>
        <begin position="62"/>
        <end position="85"/>
    </location>
</feature>
<reference evidence="2" key="2">
    <citation type="journal article" date="2020" name="Microorganisms">
        <title>Osmotic Adaptation and Compatible Solute Biosynthesis of Phototrophic Bacteria as Revealed from Genome Analyses.</title>
        <authorList>
            <person name="Imhoff J.F."/>
            <person name="Rahn T."/>
            <person name="Kunzel S."/>
            <person name="Keller A."/>
            <person name="Neulinger S.C."/>
        </authorList>
    </citation>
    <scope>NUCLEOTIDE SEQUENCE</scope>
    <source>
        <strain evidence="2">DSM 9154</strain>
    </source>
</reference>
<keyword evidence="1" id="KW-1133">Transmembrane helix</keyword>
<dbReference type="EMBL" id="NRRE01000020">
    <property type="protein sequence ID" value="MBK1696824.1"/>
    <property type="molecule type" value="Genomic_DNA"/>
</dbReference>
<dbReference type="Proteomes" id="UP000778970">
    <property type="component" value="Unassembled WGS sequence"/>
</dbReference>